<name>A0ACB8QRD3_9AGAM</name>
<dbReference type="Proteomes" id="UP000814128">
    <property type="component" value="Unassembled WGS sequence"/>
</dbReference>
<dbReference type="EMBL" id="MU273506">
    <property type="protein sequence ID" value="KAI0034110.1"/>
    <property type="molecule type" value="Genomic_DNA"/>
</dbReference>
<proteinExistence type="predicted"/>
<organism evidence="1 2">
    <name type="scientific">Vararia minispora EC-137</name>
    <dbReference type="NCBI Taxonomy" id="1314806"/>
    <lineage>
        <taxon>Eukaryota</taxon>
        <taxon>Fungi</taxon>
        <taxon>Dikarya</taxon>
        <taxon>Basidiomycota</taxon>
        <taxon>Agaricomycotina</taxon>
        <taxon>Agaricomycetes</taxon>
        <taxon>Russulales</taxon>
        <taxon>Lachnocladiaceae</taxon>
        <taxon>Vararia</taxon>
    </lineage>
</organism>
<reference evidence="1" key="2">
    <citation type="journal article" date="2022" name="New Phytol.">
        <title>Evolutionary transition to the ectomycorrhizal habit in the genomes of a hyperdiverse lineage of mushroom-forming fungi.</title>
        <authorList>
            <person name="Looney B."/>
            <person name="Miyauchi S."/>
            <person name="Morin E."/>
            <person name="Drula E."/>
            <person name="Courty P.E."/>
            <person name="Kohler A."/>
            <person name="Kuo A."/>
            <person name="LaButti K."/>
            <person name="Pangilinan J."/>
            <person name="Lipzen A."/>
            <person name="Riley R."/>
            <person name="Andreopoulos W."/>
            <person name="He G."/>
            <person name="Johnson J."/>
            <person name="Nolan M."/>
            <person name="Tritt A."/>
            <person name="Barry K.W."/>
            <person name="Grigoriev I.V."/>
            <person name="Nagy L.G."/>
            <person name="Hibbett D."/>
            <person name="Henrissat B."/>
            <person name="Matheny P.B."/>
            <person name="Labbe J."/>
            <person name="Martin F.M."/>
        </authorList>
    </citation>
    <scope>NUCLEOTIDE SEQUENCE</scope>
    <source>
        <strain evidence="1">EC-137</strain>
    </source>
</reference>
<gene>
    <name evidence="1" type="ORF">K488DRAFT_69403</name>
</gene>
<evidence type="ECO:0000313" key="2">
    <source>
        <dbReference type="Proteomes" id="UP000814128"/>
    </source>
</evidence>
<keyword evidence="2" id="KW-1185">Reference proteome</keyword>
<comment type="caution">
    <text evidence="1">The sequence shown here is derived from an EMBL/GenBank/DDBJ whole genome shotgun (WGS) entry which is preliminary data.</text>
</comment>
<accession>A0ACB8QRD3</accession>
<evidence type="ECO:0000313" key="1">
    <source>
        <dbReference type="EMBL" id="KAI0034110.1"/>
    </source>
</evidence>
<protein>
    <submittedName>
        <fullName evidence="1">Uncharacterized protein</fullName>
    </submittedName>
</protein>
<reference evidence="1" key="1">
    <citation type="submission" date="2021-02" db="EMBL/GenBank/DDBJ databases">
        <authorList>
            <consortium name="DOE Joint Genome Institute"/>
            <person name="Ahrendt S."/>
            <person name="Looney B.P."/>
            <person name="Miyauchi S."/>
            <person name="Morin E."/>
            <person name="Drula E."/>
            <person name="Courty P.E."/>
            <person name="Chicoki N."/>
            <person name="Fauchery L."/>
            <person name="Kohler A."/>
            <person name="Kuo A."/>
            <person name="Labutti K."/>
            <person name="Pangilinan J."/>
            <person name="Lipzen A."/>
            <person name="Riley R."/>
            <person name="Andreopoulos W."/>
            <person name="He G."/>
            <person name="Johnson J."/>
            <person name="Barry K.W."/>
            <person name="Grigoriev I.V."/>
            <person name="Nagy L."/>
            <person name="Hibbett D."/>
            <person name="Henrissat B."/>
            <person name="Matheny P.B."/>
            <person name="Labbe J."/>
            <person name="Martin F."/>
        </authorList>
    </citation>
    <scope>NUCLEOTIDE SEQUENCE</scope>
    <source>
        <strain evidence="1">EC-137</strain>
    </source>
</reference>
<sequence length="755" mass="82187">MPIFTSSFGFLASASIATTMSTSATTNDSESTFPPIDPKSTLERIPRPALSNTKLCVHVHVPLKDKINKFKSGRQCRTAIVDASLFSPSQNDDHGCHRFDDIKGDEKHVDAPITPIDVLPRTFLFDPTPMTSQPPAPSRKAKIYDFISRSTSRSRSKSTRRSSKSSVLPESDLTTVTVTTVATDPDTNLDSNLTPTRHDRSKPTTRSPSRPLSSNTSGTASTITPLNAPTRARTPRAYPPPTTSGHPIYPNDMADRQDYDPSMPPPPVPQHKRKSKPPTLFGFPLPTLSRPTTPKDDRLEMVSPPVTPARGRSGWDPRRRRSKDRSSMERARGSGPSAPAAIHAPKPRSAPAAHAFVTHHINDGPADPVLRSMTSPPDEAGVHALSYSRPPSSHSSRGRCSPMFNLRFLTRSRSRGESSRSTSRKGKGRVPDEDRPRVSVPVISTRTHSRDNGPPSAGLVPNGVNVRSARHGSFDFERIHSGTQPGLAGVGSGGGPQGLHPGLTEIKRSVSSGGADRRMRTSNHGYTHPSAQPGHGYSQSTSARAHLRARQDVGPQNSPPSAHSHSTATTGTGVTGADRRLPAALPQGDGSWGRRTRTAAWARAGVHPPFAFESATSGSAVSNGRASPAGISDRGKGSLDSRKNARRDDSQPRSGLSQWHEREVDLGLGLAWAPSKIRVREFTGLRERAGSVERERERKDRERERERTKLLLEGEKRHMQEMGYADLRRKNDKQVTARYKAVLGEQGFETFKKCE</sequence>